<keyword evidence="2" id="KW-1185">Reference proteome</keyword>
<name>A0ABQ7JR78_9FUNG</name>
<comment type="caution">
    <text evidence="1">The sequence shown here is derived from an EMBL/GenBank/DDBJ whole genome shotgun (WGS) entry which is preliminary data.</text>
</comment>
<evidence type="ECO:0000313" key="1">
    <source>
        <dbReference type="EMBL" id="KAG0283628.1"/>
    </source>
</evidence>
<proteinExistence type="predicted"/>
<dbReference type="EMBL" id="JAAAIM010000876">
    <property type="protein sequence ID" value="KAG0283628.1"/>
    <property type="molecule type" value="Genomic_DNA"/>
</dbReference>
<reference evidence="1 2" key="1">
    <citation type="journal article" date="2020" name="Fungal Divers.">
        <title>Resolving the Mortierellaceae phylogeny through synthesis of multi-gene phylogenetics and phylogenomics.</title>
        <authorList>
            <person name="Vandepol N."/>
            <person name="Liber J."/>
            <person name="Desiro A."/>
            <person name="Na H."/>
            <person name="Kennedy M."/>
            <person name="Barry K."/>
            <person name="Grigoriev I.V."/>
            <person name="Miller A.N."/>
            <person name="O'Donnell K."/>
            <person name="Stajich J.E."/>
            <person name="Bonito G."/>
        </authorList>
    </citation>
    <scope>NUCLEOTIDE SEQUENCE [LARGE SCALE GENOMIC DNA]</scope>
    <source>
        <strain evidence="1 2">AD045</strain>
    </source>
</reference>
<accession>A0ABQ7JR78</accession>
<sequence length="124" mass="13973">MDNISTILPVILTTPLEGRPNLKIVGYWMFCNLSLEVKLQYLQEARNIEPGQQPTYICSLFSPDLDPVTPIYDIPDSILIGPILTAIWRHHHAFVLDNHAFEPQIVLAAVDVTIIQARAQLAEK</sequence>
<organism evidence="1 2">
    <name type="scientific">Linnemannia gamsii</name>
    <dbReference type="NCBI Taxonomy" id="64522"/>
    <lineage>
        <taxon>Eukaryota</taxon>
        <taxon>Fungi</taxon>
        <taxon>Fungi incertae sedis</taxon>
        <taxon>Mucoromycota</taxon>
        <taxon>Mortierellomycotina</taxon>
        <taxon>Mortierellomycetes</taxon>
        <taxon>Mortierellales</taxon>
        <taxon>Mortierellaceae</taxon>
        <taxon>Linnemannia</taxon>
    </lineage>
</organism>
<gene>
    <name evidence="1" type="ORF">BGZ96_011974</name>
</gene>
<dbReference type="Proteomes" id="UP001194696">
    <property type="component" value="Unassembled WGS sequence"/>
</dbReference>
<protein>
    <submittedName>
        <fullName evidence="1">Uncharacterized protein</fullName>
    </submittedName>
</protein>
<evidence type="ECO:0000313" key="2">
    <source>
        <dbReference type="Proteomes" id="UP001194696"/>
    </source>
</evidence>